<accession>A0A443YYL1</accession>
<dbReference type="Proteomes" id="UP000288789">
    <property type="component" value="Unassembled WGS sequence"/>
</dbReference>
<evidence type="ECO:0000313" key="1">
    <source>
        <dbReference type="EMBL" id="RWU09216.1"/>
    </source>
</evidence>
<comment type="caution">
    <text evidence="1">The sequence shown here is derived from an EMBL/GenBank/DDBJ whole genome shotgun (WGS) entry which is preliminary data.</text>
</comment>
<reference evidence="1 2" key="1">
    <citation type="submission" date="2018-12" db="EMBL/GenBank/DDBJ databases">
        <authorList>
            <person name="Li A."/>
            <person name="Zhang M."/>
            <person name="Zhu H."/>
        </authorList>
    </citation>
    <scope>NUCLEOTIDE SEQUENCE [LARGE SCALE GENOMIC DNA]</scope>
    <source>
        <strain evidence="1 2">R04H25</strain>
    </source>
</reference>
<sequence>MGKSKYADIADRDAESVSQEKLKVSFENIDFNSEEFFFHGLDPHYYSKFFNCISELQRSKESEIAQQTHPSLSPKSIFNTKTSIKDSFPDCVIENVKQKLYIETRDDQDSMNRALEITSRAFEVSLGKNHGRLHGFLWNNTFYVVWIDPAHNLFPMDRKISKHADAAVVRCFSPDECKRLQSKIRELQYEYDELYEAFANQ</sequence>
<dbReference type="RefSeq" id="WP_128352834.1">
    <property type="nucleotide sequence ID" value="NZ_RSFE01000007.1"/>
</dbReference>
<dbReference type="OrthoDB" id="7067985at2"/>
<dbReference type="EMBL" id="RSFE01000007">
    <property type="protein sequence ID" value="RWU09216.1"/>
    <property type="molecule type" value="Genomic_DNA"/>
</dbReference>
<dbReference type="AlphaFoldDB" id="A0A443YYL1"/>
<protein>
    <submittedName>
        <fullName evidence="1">Uncharacterized protein</fullName>
    </submittedName>
</protein>
<keyword evidence="2" id="KW-1185">Reference proteome</keyword>
<proteinExistence type="predicted"/>
<gene>
    <name evidence="1" type="ORF">EGC76_09875</name>
</gene>
<evidence type="ECO:0000313" key="2">
    <source>
        <dbReference type="Proteomes" id="UP000288789"/>
    </source>
</evidence>
<name>A0A443YYL1_9GAMM</name>
<organism evidence="1 2">
    <name type="scientific">Pseudidiomarina gelatinasegens</name>
    <dbReference type="NCBI Taxonomy" id="2487740"/>
    <lineage>
        <taxon>Bacteria</taxon>
        <taxon>Pseudomonadati</taxon>
        <taxon>Pseudomonadota</taxon>
        <taxon>Gammaproteobacteria</taxon>
        <taxon>Alteromonadales</taxon>
        <taxon>Idiomarinaceae</taxon>
        <taxon>Pseudidiomarina</taxon>
    </lineage>
</organism>